<dbReference type="SUPFAM" id="SSF53335">
    <property type="entry name" value="S-adenosyl-L-methionine-dependent methyltransferases"/>
    <property type="match status" value="1"/>
</dbReference>
<dbReference type="InterPro" id="IPR050447">
    <property type="entry name" value="Erg6_SMT_methyltransf"/>
</dbReference>
<dbReference type="Gene3D" id="3.40.50.150">
    <property type="entry name" value="Vaccinia Virus protein VP39"/>
    <property type="match status" value="1"/>
</dbReference>
<accession>A0ABD3NND1</accession>
<protein>
    <recommendedName>
        <fullName evidence="2">Methyltransferase type 11 domain-containing protein</fullName>
    </recommendedName>
</protein>
<feature type="domain" description="Methyltransferase type 11" evidence="2">
    <location>
        <begin position="139"/>
        <end position="236"/>
    </location>
</feature>
<evidence type="ECO:0000313" key="4">
    <source>
        <dbReference type="Proteomes" id="UP001530400"/>
    </source>
</evidence>
<dbReference type="EMBL" id="JALLPJ020001051">
    <property type="protein sequence ID" value="KAL3777332.1"/>
    <property type="molecule type" value="Genomic_DNA"/>
</dbReference>
<dbReference type="Pfam" id="PF08241">
    <property type="entry name" value="Methyltransf_11"/>
    <property type="match status" value="1"/>
</dbReference>
<proteinExistence type="predicted"/>
<evidence type="ECO:0000313" key="3">
    <source>
        <dbReference type="EMBL" id="KAL3777332.1"/>
    </source>
</evidence>
<dbReference type="InterPro" id="IPR013216">
    <property type="entry name" value="Methyltransf_11"/>
</dbReference>
<sequence>MLSNTLTRAPMILRGCSPHAPAATVAFARMFPSPSSRVTASRNLSNIAPRSHPILSTRNTCHRPSSLVQKNPLVADRHWFATQPIICSHEDFAKDLSVEEFDNAYKFLYEQHSHSHGPWVKVLNSAQSVLTGKNPRVLVIASGPGEPAATLGQNFRNAEITSAHSTAKCIEWARERFQKLGLSNVIDKLVTGMENLEFADGSFDLVVAGYGLANSSEPQTALNEIHRVLKPGGSLLAYVWEQLPADPGSDIILRHACVGPNPWHKTEDGVDAVGSFRCPVRTHRAMSLSKPHLLEGMIEKANLSLVQVSHDEYPLKLGDTKEKAFKTLTLPIRTELQELQAANHYHPSDAAEAFEDVLNEGFMVKQHANGEMEVPYNVYKYVVCRREFEDGDKKEIKNNRQWKKTFKFDDIPK</sequence>
<comment type="caution">
    <text evidence="3">The sequence shown here is derived from an EMBL/GenBank/DDBJ whole genome shotgun (WGS) entry which is preliminary data.</text>
</comment>
<dbReference type="Proteomes" id="UP001530400">
    <property type="component" value="Unassembled WGS sequence"/>
</dbReference>
<dbReference type="AlphaFoldDB" id="A0ABD3NND1"/>
<gene>
    <name evidence="3" type="ORF">ACHAWO_001239</name>
</gene>
<dbReference type="InterPro" id="IPR029063">
    <property type="entry name" value="SAM-dependent_MTases_sf"/>
</dbReference>
<evidence type="ECO:0000256" key="1">
    <source>
        <dbReference type="ARBA" id="ARBA00022679"/>
    </source>
</evidence>
<name>A0ABD3NND1_9STRA</name>
<keyword evidence="4" id="KW-1185">Reference proteome</keyword>
<organism evidence="3 4">
    <name type="scientific">Cyclotella atomus</name>
    <dbReference type="NCBI Taxonomy" id="382360"/>
    <lineage>
        <taxon>Eukaryota</taxon>
        <taxon>Sar</taxon>
        <taxon>Stramenopiles</taxon>
        <taxon>Ochrophyta</taxon>
        <taxon>Bacillariophyta</taxon>
        <taxon>Coscinodiscophyceae</taxon>
        <taxon>Thalassiosirophycidae</taxon>
        <taxon>Stephanodiscales</taxon>
        <taxon>Stephanodiscaceae</taxon>
        <taxon>Cyclotella</taxon>
    </lineage>
</organism>
<dbReference type="PANTHER" id="PTHR44068">
    <property type="entry name" value="ZGC:194242"/>
    <property type="match status" value="1"/>
</dbReference>
<dbReference type="CDD" id="cd02440">
    <property type="entry name" value="AdoMet_MTases"/>
    <property type="match status" value="1"/>
</dbReference>
<evidence type="ECO:0000259" key="2">
    <source>
        <dbReference type="Pfam" id="PF08241"/>
    </source>
</evidence>
<keyword evidence="1" id="KW-0808">Transferase</keyword>
<reference evidence="3 4" key="1">
    <citation type="submission" date="2024-10" db="EMBL/GenBank/DDBJ databases">
        <title>Updated reference genomes for cyclostephanoid diatoms.</title>
        <authorList>
            <person name="Roberts W.R."/>
            <person name="Alverson A.J."/>
        </authorList>
    </citation>
    <scope>NUCLEOTIDE SEQUENCE [LARGE SCALE GENOMIC DNA]</scope>
    <source>
        <strain evidence="3 4">AJA010-31</strain>
    </source>
</reference>
<dbReference type="PANTHER" id="PTHR44068:SF11">
    <property type="entry name" value="GERANYL DIPHOSPHATE 2-C-METHYLTRANSFERASE"/>
    <property type="match status" value="1"/>
</dbReference>